<name>A0A0G4NMR8_VERLO</name>
<reference evidence="3" key="1">
    <citation type="submission" date="2015-05" db="EMBL/GenBank/DDBJ databases">
        <authorList>
            <person name="Fogelqvist Johan"/>
        </authorList>
    </citation>
    <scope>NUCLEOTIDE SEQUENCE [LARGE SCALE GENOMIC DNA]</scope>
</reference>
<gene>
    <name evidence="2" type="ORF">BN1723_020361</name>
</gene>
<dbReference type="EMBL" id="CVQI01036866">
    <property type="protein sequence ID" value="CRK47724.1"/>
    <property type="molecule type" value="Genomic_DNA"/>
</dbReference>
<sequence>TVQAQEGQGQRHHVRRSPGCRKDDNVHKARPTLPGPRPQGLSRVRRHVPSRRLRPAEAERHQGQDPLLRLPHRDGPGRRRPRGRRQVQEGALRGHHCRHVRPPQAGGEPV</sequence>
<organism evidence="2 3">
    <name type="scientific">Verticillium longisporum</name>
    <name type="common">Verticillium dahliae var. longisporum</name>
    <dbReference type="NCBI Taxonomy" id="100787"/>
    <lineage>
        <taxon>Eukaryota</taxon>
        <taxon>Fungi</taxon>
        <taxon>Dikarya</taxon>
        <taxon>Ascomycota</taxon>
        <taxon>Pezizomycotina</taxon>
        <taxon>Sordariomycetes</taxon>
        <taxon>Hypocreomycetidae</taxon>
        <taxon>Glomerellales</taxon>
        <taxon>Plectosphaerellaceae</taxon>
        <taxon>Verticillium</taxon>
    </lineage>
</organism>
<evidence type="ECO:0000256" key="1">
    <source>
        <dbReference type="SAM" id="MobiDB-lite"/>
    </source>
</evidence>
<feature type="compositionally biased region" description="Basic residues" evidence="1">
    <location>
        <begin position="10"/>
        <end position="19"/>
    </location>
</feature>
<feature type="non-terminal residue" evidence="2">
    <location>
        <position position="110"/>
    </location>
</feature>
<protein>
    <submittedName>
        <fullName evidence="2">Uncharacterized protein</fullName>
    </submittedName>
</protein>
<dbReference type="AlphaFoldDB" id="A0A0G4NMR8"/>
<dbReference type="Proteomes" id="UP000045706">
    <property type="component" value="Unassembled WGS sequence"/>
</dbReference>
<feature type="compositionally biased region" description="Basic residues" evidence="1">
    <location>
        <begin position="43"/>
        <end position="53"/>
    </location>
</feature>
<feature type="region of interest" description="Disordered" evidence="1">
    <location>
        <begin position="1"/>
        <end position="110"/>
    </location>
</feature>
<evidence type="ECO:0000313" key="3">
    <source>
        <dbReference type="Proteomes" id="UP000045706"/>
    </source>
</evidence>
<proteinExistence type="predicted"/>
<evidence type="ECO:0000313" key="2">
    <source>
        <dbReference type="EMBL" id="CRK47724.1"/>
    </source>
</evidence>
<feature type="non-terminal residue" evidence="2">
    <location>
        <position position="1"/>
    </location>
</feature>
<accession>A0A0G4NMR8</accession>
<feature type="compositionally biased region" description="Basic and acidic residues" evidence="1">
    <location>
        <begin position="54"/>
        <end position="63"/>
    </location>
</feature>